<dbReference type="SUPFAM" id="SSF109604">
    <property type="entry name" value="HD-domain/PDEase-like"/>
    <property type="match status" value="1"/>
</dbReference>
<evidence type="ECO:0000313" key="3">
    <source>
        <dbReference type="Proteomes" id="UP000515734"/>
    </source>
</evidence>
<dbReference type="RefSeq" id="WP_185296192.1">
    <property type="nucleotide sequence ID" value="NZ_AP023287.1"/>
</dbReference>
<dbReference type="Gene3D" id="1.10.3210.10">
    <property type="entry name" value="Hypothetical protein af1432"/>
    <property type="match status" value="1"/>
</dbReference>
<gene>
    <name evidence="2" type="ORF">NIIDNTM18_04790</name>
</gene>
<dbReference type="InterPro" id="IPR006674">
    <property type="entry name" value="HD_domain"/>
</dbReference>
<reference evidence="2 3" key="1">
    <citation type="submission" date="2020-07" db="EMBL/GenBank/DDBJ databases">
        <title>Complete genome sequence of Mycolicibacterium litorale like strain isolated from cardiac implantable electronic device infection.</title>
        <authorList>
            <person name="Fukano H."/>
            <person name="Miyama H."/>
            <person name="Hoshino Y."/>
        </authorList>
    </citation>
    <scope>NUCLEOTIDE SEQUENCE [LARGE SCALE GENOMIC DNA]</scope>
    <source>
        <strain evidence="2 3">NIIDNTM18</strain>
    </source>
</reference>
<dbReference type="EMBL" id="AP023287">
    <property type="protein sequence ID" value="BCI51201.1"/>
    <property type="molecule type" value="Genomic_DNA"/>
</dbReference>
<dbReference type="AlphaFoldDB" id="A0A6S6P116"/>
<dbReference type="Proteomes" id="UP000515734">
    <property type="component" value="Chromosome"/>
</dbReference>
<evidence type="ECO:0000313" key="2">
    <source>
        <dbReference type="EMBL" id="BCI51201.1"/>
    </source>
</evidence>
<protein>
    <submittedName>
        <fullName evidence="2">Metal-dependent phosphohydrolase</fullName>
    </submittedName>
</protein>
<keyword evidence="2" id="KW-0378">Hydrolase</keyword>
<dbReference type="PANTHER" id="PTHR35569:SF1">
    <property type="entry name" value="CYANAMIDE HYDRATASE DDI2-RELATED"/>
    <property type="match status" value="1"/>
</dbReference>
<name>A0A6S6P116_9MYCO</name>
<sequence>MKGNSVAETIAGVVIPDSALAQETTEFIREVTEDLIFHHSRRVFLWGSLQGARRGLAPDPELLYVGAMFHDVGLTERYRSIDQRYELDGADAARTFLLDHGLAQPAARTVWLSIALHTTPGIPDRMDPEVALVTAGVETDVLGLGLDAFTSAEIQEVVASHPRTGFKDGILNALHDAMKDRPDTAFGTMNDDVLAYFDPTFTRTDFIDLVASNSLPG</sequence>
<accession>A0A6S6P116</accession>
<feature type="domain" description="HD" evidence="1">
    <location>
        <begin position="37"/>
        <end position="131"/>
    </location>
</feature>
<dbReference type="Pfam" id="PF01966">
    <property type="entry name" value="HD"/>
    <property type="match status" value="1"/>
</dbReference>
<dbReference type="GO" id="GO:0016787">
    <property type="term" value="F:hydrolase activity"/>
    <property type="evidence" value="ECO:0007669"/>
    <property type="project" value="UniProtKB-KW"/>
</dbReference>
<proteinExistence type="predicted"/>
<dbReference type="PANTHER" id="PTHR35569">
    <property type="entry name" value="CYANAMIDE HYDRATASE DDI2-RELATED"/>
    <property type="match status" value="1"/>
</dbReference>
<organism evidence="2 3">
    <name type="scientific">Mycolicibacterium litorale</name>
    <dbReference type="NCBI Taxonomy" id="758802"/>
    <lineage>
        <taxon>Bacteria</taxon>
        <taxon>Bacillati</taxon>
        <taxon>Actinomycetota</taxon>
        <taxon>Actinomycetes</taxon>
        <taxon>Mycobacteriales</taxon>
        <taxon>Mycobacteriaceae</taxon>
        <taxon>Mycolicibacterium</taxon>
    </lineage>
</organism>
<evidence type="ECO:0000259" key="1">
    <source>
        <dbReference type="Pfam" id="PF01966"/>
    </source>
</evidence>